<accession>A0A5M6I2W0</accession>
<dbReference type="GO" id="GO:0016757">
    <property type="term" value="F:glycosyltransferase activity"/>
    <property type="evidence" value="ECO:0007669"/>
    <property type="project" value="InterPro"/>
</dbReference>
<dbReference type="PANTHER" id="PTHR12526">
    <property type="entry name" value="GLYCOSYLTRANSFERASE"/>
    <property type="match status" value="1"/>
</dbReference>
<evidence type="ECO:0000313" key="2">
    <source>
        <dbReference type="EMBL" id="KAA5602536.1"/>
    </source>
</evidence>
<dbReference type="OrthoDB" id="9790710at2"/>
<dbReference type="InterPro" id="IPR001296">
    <property type="entry name" value="Glyco_trans_1"/>
</dbReference>
<gene>
    <name evidence="2" type="ORF">F1193_05055</name>
</gene>
<dbReference type="AlphaFoldDB" id="A0A5M6I2W0"/>
<sequence>MIKELPSEPWAEWVKRIILHVPDYLSYVGEPTSGGRQRKVRDIARIIRERMQIPCVILQKGVSDWKTKDADGTPVIGLNAGLRVSGDPEFGWRTRSFLRPGDAIIYMGGEDAWPFFVKGAKAYHVGVWWDGPNSSMAKWATGIRTQALFQACRSIACCDTNVINWLRTRDRKHQDSANEAVYIPNCVDLSSLNVSERMRPSTPLKIVFARRFEMKRGPFLMLDTARKLADASFEFELLMSSAEGHDGSDTIRDEARKRGIERHVKTAVNNLNSVYSVYRDADVSVVPTLWSEGTSYTAVESIAAGLPVVTTTVGGLPNLVVPGFNGYVCPPQPASIAEAILRYRDHTLWQRHHRNCLSMREAFSVEAWRDRVMDWLAS</sequence>
<dbReference type="RefSeq" id="WP_150096587.1">
    <property type="nucleotide sequence ID" value="NZ_VWPL01000006.1"/>
</dbReference>
<keyword evidence="2" id="KW-0808">Transferase</keyword>
<comment type="caution">
    <text evidence="2">The sequence shown here is derived from an EMBL/GenBank/DDBJ whole genome shotgun (WGS) entry which is preliminary data.</text>
</comment>
<dbReference type="SUPFAM" id="SSF53756">
    <property type="entry name" value="UDP-Glycosyltransferase/glycogen phosphorylase"/>
    <property type="match status" value="1"/>
</dbReference>
<keyword evidence="3" id="KW-1185">Reference proteome</keyword>
<dbReference type="EMBL" id="VWPL01000006">
    <property type="protein sequence ID" value="KAA5602536.1"/>
    <property type="molecule type" value="Genomic_DNA"/>
</dbReference>
<reference evidence="2 3" key="1">
    <citation type="submission" date="2019-09" db="EMBL/GenBank/DDBJ databases">
        <title>Draft Whole-Genome sequence of Blastochloris sulfoviridis DSM 729.</title>
        <authorList>
            <person name="Meyer T.E."/>
            <person name="Kyndt J.A."/>
        </authorList>
    </citation>
    <scope>NUCLEOTIDE SEQUENCE [LARGE SCALE GENOMIC DNA]</scope>
    <source>
        <strain evidence="2 3">DSM 729</strain>
    </source>
</reference>
<dbReference type="Pfam" id="PF00534">
    <property type="entry name" value="Glycos_transf_1"/>
    <property type="match status" value="1"/>
</dbReference>
<feature type="domain" description="Glycosyl transferase family 1" evidence="1">
    <location>
        <begin position="200"/>
        <end position="342"/>
    </location>
</feature>
<name>A0A5M6I2W0_9HYPH</name>
<organism evidence="2 3">
    <name type="scientific">Blastochloris sulfoviridis</name>
    <dbReference type="NCBI Taxonomy" id="50712"/>
    <lineage>
        <taxon>Bacteria</taxon>
        <taxon>Pseudomonadati</taxon>
        <taxon>Pseudomonadota</taxon>
        <taxon>Alphaproteobacteria</taxon>
        <taxon>Hyphomicrobiales</taxon>
        <taxon>Blastochloridaceae</taxon>
        <taxon>Blastochloris</taxon>
    </lineage>
</organism>
<evidence type="ECO:0000259" key="1">
    <source>
        <dbReference type="Pfam" id="PF00534"/>
    </source>
</evidence>
<dbReference type="Gene3D" id="3.40.50.2000">
    <property type="entry name" value="Glycogen Phosphorylase B"/>
    <property type="match status" value="2"/>
</dbReference>
<evidence type="ECO:0000313" key="3">
    <source>
        <dbReference type="Proteomes" id="UP000323886"/>
    </source>
</evidence>
<protein>
    <submittedName>
        <fullName evidence="2">Glycosyltransferase family 4 protein</fullName>
    </submittedName>
</protein>
<dbReference type="CDD" id="cd03801">
    <property type="entry name" value="GT4_PimA-like"/>
    <property type="match status" value="1"/>
</dbReference>
<dbReference type="Proteomes" id="UP000323886">
    <property type="component" value="Unassembled WGS sequence"/>
</dbReference>
<proteinExistence type="predicted"/>